<gene>
    <name evidence="2" type="ORF">GWI33_006573</name>
</gene>
<accession>A0A834IES1</accession>
<feature type="region of interest" description="Disordered" evidence="1">
    <location>
        <begin position="1"/>
        <end position="36"/>
    </location>
</feature>
<evidence type="ECO:0000313" key="3">
    <source>
        <dbReference type="Proteomes" id="UP000625711"/>
    </source>
</evidence>
<protein>
    <submittedName>
        <fullName evidence="2">Uncharacterized protein</fullName>
    </submittedName>
</protein>
<organism evidence="2 3">
    <name type="scientific">Rhynchophorus ferrugineus</name>
    <name type="common">Red palm weevil</name>
    <name type="synonym">Curculio ferrugineus</name>
    <dbReference type="NCBI Taxonomy" id="354439"/>
    <lineage>
        <taxon>Eukaryota</taxon>
        <taxon>Metazoa</taxon>
        <taxon>Ecdysozoa</taxon>
        <taxon>Arthropoda</taxon>
        <taxon>Hexapoda</taxon>
        <taxon>Insecta</taxon>
        <taxon>Pterygota</taxon>
        <taxon>Neoptera</taxon>
        <taxon>Endopterygota</taxon>
        <taxon>Coleoptera</taxon>
        <taxon>Polyphaga</taxon>
        <taxon>Cucujiformia</taxon>
        <taxon>Curculionidae</taxon>
        <taxon>Dryophthorinae</taxon>
        <taxon>Rhynchophorus</taxon>
    </lineage>
</organism>
<dbReference type="EMBL" id="JAACXV010000329">
    <property type="protein sequence ID" value="KAF7279947.1"/>
    <property type="molecule type" value="Genomic_DNA"/>
</dbReference>
<evidence type="ECO:0000256" key="1">
    <source>
        <dbReference type="SAM" id="MobiDB-lite"/>
    </source>
</evidence>
<evidence type="ECO:0000313" key="2">
    <source>
        <dbReference type="EMBL" id="KAF7279947.1"/>
    </source>
</evidence>
<keyword evidence="3" id="KW-1185">Reference proteome</keyword>
<name>A0A834IES1_RHYFE</name>
<sequence length="160" mass="17039">MQEMGRPDDQPTVGRGNTPVSWAKDGASGKLATSRDAIPHGDKHIITNVDGECCKSERVNGDAYVLVETCGWSTSAAAQAAYRSSAGSVARLDGSRNADKDAGEPIDFRDDDVNAHGFAPGSLPEVELQPGGQATDLVFDRRPSFIECFVCRSRPLQLSS</sequence>
<comment type="caution">
    <text evidence="2">The sequence shown here is derived from an EMBL/GenBank/DDBJ whole genome shotgun (WGS) entry which is preliminary data.</text>
</comment>
<dbReference type="Proteomes" id="UP000625711">
    <property type="component" value="Unassembled WGS sequence"/>
</dbReference>
<proteinExistence type="predicted"/>
<dbReference type="AlphaFoldDB" id="A0A834IES1"/>
<reference evidence="2" key="1">
    <citation type="submission" date="2020-08" db="EMBL/GenBank/DDBJ databases">
        <title>Genome sequencing and assembly of the red palm weevil Rhynchophorus ferrugineus.</title>
        <authorList>
            <person name="Dias G.B."/>
            <person name="Bergman C.M."/>
            <person name="Manee M."/>
        </authorList>
    </citation>
    <scope>NUCLEOTIDE SEQUENCE</scope>
    <source>
        <strain evidence="2">AA-2017</strain>
        <tissue evidence="2">Whole larva</tissue>
    </source>
</reference>